<protein>
    <submittedName>
        <fullName evidence="2">Uncharacterized protein</fullName>
    </submittedName>
</protein>
<proteinExistence type="predicted"/>
<dbReference type="PANTHER" id="PTHR28092">
    <property type="entry name" value="FACTOR-INDUCED GENE 1 PROTEIN"/>
    <property type="match status" value="1"/>
</dbReference>
<reference evidence="2 3" key="1">
    <citation type="journal article" date="2023" name="IMA Fungus">
        <title>Comparative genomic study of the Penicillium genus elucidates a diverse pangenome and 15 lateral gene transfer events.</title>
        <authorList>
            <person name="Petersen C."/>
            <person name="Sorensen T."/>
            <person name="Nielsen M.R."/>
            <person name="Sondergaard T.E."/>
            <person name="Sorensen J.L."/>
            <person name="Fitzpatrick D.A."/>
            <person name="Frisvad J.C."/>
            <person name="Nielsen K.L."/>
        </authorList>
    </citation>
    <scope>NUCLEOTIDE SEQUENCE [LARGE SCALE GENOMIC DNA]</scope>
    <source>
        <strain evidence="2 3">IBT 3361</strain>
    </source>
</reference>
<feature type="transmembrane region" description="Helical" evidence="1">
    <location>
        <begin position="120"/>
        <end position="146"/>
    </location>
</feature>
<keyword evidence="1" id="KW-0812">Transmembrane</keyword>
<feature type="non-terminal residue" evidence="2">
    <location>
        <position position="1"/>
    </location>
</feature>
<name>A0ABQ8W832_PENCH</name>
<sequence length="250" mass="26595">ILLAGCSSSNSLSNVYLLSLEYTATESPLLTRPGQVSSTIAHAVHNVSQTGQGTTLEVRAGYMGICVTQSHTGRICSSNVQVLANLIQAQKPVNNGKTSTKFIPDPLNLIMMANEFKEKIVFNGLIYIVVALMFICLLLLSTFPGWHDEVDEDGHETEVKPFPSEAVLLASLLAVSASSGFGFITILWQHVNSSATATMAEILTYGAVSGHVGGVAMALGWLSIGLVALVCVSLWGLKLSISLIRSVTEE</sequence>
<keyword evidence="1" id="KW-0472">Membrane</keyword>
<gene>
    <name evidence="2" type="ORF">N7505_009473</name>
</gene>
<feature type="transmembrane region" description="Helical" evidence="1">
    <location>
        <begin position="166"/>
        <end position="188"/>
    </location>
</feature>
<keyword evidence="3" id="KW-1185">Reference proteome</keyword>
<dbReference type="InterPro" id="IPR033481">
    <property type="entry name" value="Dni1/Fig1"/>
</dbReference>
<dbReference type="Proteomes" id="UP001220256">
    <property type="component" value="Unassembled WGS sequence"/>
</dbReference>
<keyword evidence="1" id="KW-1133">Transmembrane helix</keyword>
<dbReference type="Pfam" id="PF12351">
    <property type="entry name" value="Fig1"/>
    <property type="match status" value="1"/>
</dbReference>
<comment type="caution">
    <text evidence="2">The sequence shown here is derived from an EMBL/GenBank/DDBJ whole genome shotgun (WGS) entry which is preliminary data.</text>
</comment>
<evidence type="ECO:0000313" key="2">
    <source>
        <dbReference type="EMBL" id="KAJ5260092.1"/>
    </source>
</evidence>
<dbReference type="PANTHER" id="PTHR28092:SF1">
    <property type="entry name" value="FACTOR-INDUCED GENE 1 PROTEIN"/>
    <property type="match status" value="1"/>
</dbReference>
<evidence type="ECO:0000256" key="1">
    <source>
        <dbReference type="SAM" id="Phobius"/>
    </source>
</evidence>
<dbReference type="EMBL" id="JAPVEB010000008">
    <property type="protein sequence ID" value="KAJ5260092.1"/>
    <property type="molecule type" value="Genomic_DNA"/>
</dbReference>
<evidence type="ECO:0000313" key="3">
    <source>
        <dbReference type="Proteomes" id="UP001220256"/>
    </source>
</evidence>
<accession>A0ABQ8W832</accession>
<feature type="transmembrane region" description="Helical" evidence="1">
    <location>
        <begin position="218"/>
        <end position="237"/>
    </location>
</feature>
<organism evidence="2 3">
    <name type="scientific">Penicillium chrysogenum</name>
    <name type="common">Penicillium notatum</name>
    <dbReference type="NCBI Taxonomy" id="5076"/>
    <lineage>
        <taxon>Eukaryota</taxon>
        <taxon>Fungi</taxon>
        <taxon>Dikarya</taxon>
        <taxon>Ascomycota</taxon>
        <taxon>Pezizomycotina</taxon>
        <taxon>Eurotiomycetes</taxon>
        <taxon>Eurotiomycetidae</taxon>
        <taxon>Eurotiales</taxon>
        <taxon>Aspergillaceae</taxon>
        <taxon>Penicillium</taxon>
        <taxon>Penicillium chrysogenum species complex</taxon>
    </lineage>
</organism>